<keyword evidence="7 9" id="KW-0234">DNA repair</keyword>
<comment type="function">
    <text evidence="9">Involved in the cellular defense against the biological effects of O6-methylguanine (O6-MeG) and O4-methylthymine (O4-MeT) in DNA. Repairs the methylated nucleobase in DNA by stoichiometrically transferring the methyl group to a cysteine residue in the enzyme. This is a suicide reaction: the enzyme is irreversibly inactivated.</text>
</comment>
<dbReference type="InterPro" id="IPR023546">
    <property type="entry name" value="MGMT"/>
</dbReference>
<evidence type="ECO:0000259" key="11">
    <source>
        <dbReference type="Pfam" id="PF02870"/>
    </source>
</evidence>
<dbReference type="GO" id="GO:0003908">
    <property type="term" value="F:methylated-DNA-[protein]-cysteine S-methyltransferase activity"/>
    <property type="evidence" value="ECO:0007669"/>
    <property type="project" value="UniProtKB-UniRule"/>
</dbReference>
<evidence type="ECO:0000256" key="9">
    <source>
        <dbReference type="HAMAP-Rule" id="MF_00772"/>
    </source>
</evidence>
<dbReference type="PROSITE" id="PS00374">
    <property type="entry name" value="MGMT"/>
    <property type="match status" value="1"/>
</dbReference>
<evidence type="ECO:0000256" key="5">
    <source>
        <dbReference type="ARBA" id="ARBA00022679"/>
    </source>
</evidence>
<reference evidence="12" key="1">
    <citation type="submission" date="2019-04" db="EMBL/GenBank/DDBJ databases">
        <title>Evolution of Biomass-Degrading Anaerobic Consortia Revealed by Metagenomics.</title>
        <authorList>
            <person name="Peng X."/>
        </authorList>
    </citation>
    <scope>NUCLEOTIDE SEQUENCE</scope>
    <source>
        <strain evidence="12">SIG551</strain>
    </source>
</reference>
<proteinExistence type="inferred from homology"/>
<dbReference type="EMBL" id="SVNY01000004">
    <property type="protein sequence ID" value="MBE6833666.1"/>
    <property type="molecule type" value="Genomic_DNA"/>
</dbReference>
<comment type="catalytic activity">
    <reaction evidence="8 9">
        <text>a 6-O-methyl-2'-deoxyguanosine in DNA + L-cysteinyl-[protein] = S-methyl-L-cysteinyl-[protein] + a 2'-deoxyguanosine in DNA</text>
        <dbReference type="Rhea" id="RHEA:24000"/>
        <dbReference type="Rhea" id="RHEA-COMP:10131"/>
        <dbReference type="Rhea" id="RHEA-COMP:10132"/>
        <dbReference type="Rhea" id="RHEA-COMP:11367"/>
        <dbReference type="Rhea" id="RHEA-COMP:11368"/>
        <dbReference type="ChEBI" id="CHEBI:29950"/>
        <dbReference type="ChEBI" id="CHEBI:82612"/>
        <dbReference type="ChEBI" id="CHEBI:85445"/>
        <dbReference type="ChEBI" id="CHEBI:85448"/>
        <dbReference type="EC" id="2.1.1.63"/>
    </reaction>
</comment>
<evidence type="ECO:0000256" key="3">
    <source>
        <dbReference type="ARBA" id="ARBA00022490"/>
    </source>
</evidence>
<dbReference type="PANTHER" id="PTHR10815:SF5">
    <property type="entry name" value="METHYLATED-DNA--PROTEIN-CYSTEINE METHYLTRANSFERASE"/>
    <property type="match status" value="1"/>
</dbReference>
<dbReference type="Pfam" id="PF02870">
    <property type="entry name" value="Methyltransf_1N"/>
    <property type="match status" value="1"/>
</dbReference>
<comment type="subcellular location">
    <subcellularLocation>
        <location evidence="9">Cytoplasm</location>
    </subcellularLocation>
</comment>
<sequence>MYYSAQHSSPVGTLTLASDGSSLVGLWLQGQKYFGGTVAQAMAESPRLPVFNAAKEWLDKYFSGQKPAIAELPLAPYGSEFRRAVWEILCSIPYGEVITYGEIAKEMAARMHRAHMSAQAVGGAVGHNPISIIIPCHRVVGSNGSLTGYAGGIEKKIRLLEHEGADLSKLVLPAKETAL</sequence>
<feature type="active site" description="Nucleophile; methyl group acceptor" evidence="9">
    <location>
        <position position="136"/>
    </location>
</feature>
<evidence type="ECO:0000256" key="4">
    <source>
        <dbReference type="ARBA" id="ARBA00022603"/>
    </source>
</evidence>
<dbReference type="GO" id="GO:0032259">
    <property type="term" value="P:methylation"/>
    <property type="evidence" value="ECO:0007669"/>
    <property type="project" value="UniProtKB-KW"/>
</dbReference>
<comment type="catalytic activity">
    <reaction evidence="1 9">
        <text>a 4-O-methyl-thymidine in DNA + L-cysteinyl-[protein] = a thymidine in DNA + S-methyl-L-cysteinyl-[protein]</text>
        <dbReference type="Rhea" id="RHEA:53428"/>
        <dbReference type="Rhea" id="RHEA-COMP:10131"/>
        <dbReference type="Rhea" id="RHEA-COMP:10132"/>
        <dbReference type="Rhea" id="RHEA-COMP:13555"/>
        <dbReference type="Rhea" id="RHEA-COMP:13556"/>
        <dbReference type="ChEBI" id="CHEBI:29950"/>
        <dbReference type="ChEBI" id="CHEBI:82612"/>
        <dbReference type="ChEBI" id="CHEBI:137386"/>
        <dbReference type="ChEBI" id="CHEBI:137387"/>
        <dbReference type="EC" id="2.1.1.63"/>
    </reaction>
</comment>
<dbReference type="RefSeq" id="WP_326840460.1">
    <property type="nucleotide sequence ID" value="NZ_SVNY01000004.1"/>
</dbReference>
<gene>
    <name evidence="12" type="ORF">E7512_08815</name>
</gene>
<feature type="domain" description="Methylated-DNA-[protein]-cysteine S-methyltransferase DNA binding" evidence="10">
    <location>
        <begin position="80"/>
        <end position="165"/>
    </location>
</feature>
<dbReference type="InterPro" id="IPR014048">
    <property type="entry name" value="MethylDNA_cys_MeTrfase_DNA-bd"/>
</dbReference>
<comment type="caution">
    <text evidence="12">The sequence shown here is derived from an EMBL/GenBank/DDBJ whole genome shotgun (WGS) entry which is preliminary data.</text>
</comment>
<dbReference type="InterPro" id="IPR036631">
    <property type="entry name" value="MGMT_N_sf"/>
</dbReference>
<dbReference type="FunFam" id="1.10.10.10:FF:000214">
    <property type="entry name" value="Methylated-DNA--protein-cysteine methyltransferase"/>
    <property type="match status" value="1"/>
</dbReference>
<dbReference type="Pfam" id="PF01035">
    <property type="entry name" value="DNA_binding_1"/>
    <property type="match status" value="1"/>
</dbReference>
<dbReference type="InterPro" id="IPR036217">
    <property type="entry name" value="MethylDNA_cys_MeTrfase_DNAb"/>
</dbReference>
<evidence type="ECO:0000256" key="2">
    <source>
        <dbReference type="ARBA" id="ARBA00008711"/>
    </source>
</evidence>
<feature type="domain" description="Methylguanine DNA methyltransferase ribonuclease-like" evidence="11">
    <location>
        <begin position="8"/>
        <end position="75"/>
    </location>
</feature>
<comment type="miscellaneous">
    <text evidence="9">This enzyme catalyzes only one turnover and therefore is not strictly catalytic. According to one definition, an enzyme is a biocatalyst that acts repeatedly and over many reaction cycles.</text>
</comment>
<keyword evidence="3 9" id="KW-0963">Cytoplasm</keyword>
<dbReference type="SUPFAM" id="SSF53155">
    <property type="entry name" value="Methylated DNA-protein cysteine methyltransferase domain"/>
    <property type="match status" value="1"/>
</dbReference>
<evidence type="ECO:0000313" key="13">
    <source>
        <dbReference type="Proteomes" id="UP000754750"/>
    </source>
</evidence>
<keyword evidence="5 9" id="KW-0808">Transferase</keyword>
<evidence type="ECO:0000313" key="12">
    <source>
        <dbReference type="EMBL" id="MBE6833666.1"/>
    </source>
</evidence>
<keyword evidence="6 9" id="KW-0227">DNA damage</keyword>
<dbReference type="NCBIfam" id="TIGR00589">
    <property type="entry name" value="ogt"/>
    <property type="match status" value="1"/>
</dbReference>
<dbReference type="HAMAP" id="MF_00772">
    <property type="entry name" value="OGT"/>
    <property type="match status" value="1"/>
</dbReference>
<dbReference type="PANTHER" id="PTHR10815">
    <property type="entry name" value="METHYLATED-DNA--PROTEIN-CYSTEINE METHYLTRANSFERASE"/>
    <property type="match status" value="1"/>
</dbReference>
<evidence type="ECO:0000256" key="1">
    <source>
        <dbReference type="ARBA" id="ARBA00001286"/>
    </source>
</evidence>
<name>A0A928KVH4_9FIRM</name>
<organism evidence="12 13">
    <name type="scientific">Faecalispora sporosphaeroides</name>
    <dbReference type="NCBI Taxonomy" id="1549"/>
    <lineage>
        <taxon>Bacteria</taxon>
        <taxon>Bacillati</taxon>
        <taxon>Bacillota</taxon>
        <taxon>Clostridia</taxon>
        <taxon>Eubacteriales</taxon>
        <taxon>Oscillospiraceae</taxon>
        <taxon>Faecalispora</taxon>
    </lineage>
</organism>
<evidence type="ECO:0000256" key="7">
    <source>
        <dbReference type="ARBA" id="ARBA00023204"/>
    </source>
</evidence>
<dbReference type="InterPro" id="IPR001497">
    <property type="entry name" value="MethylDNA_cys_MeTrfase_AS"/>
</dbReference>
<dbReference type="InterPro" id="IPR008332">
    <property type="entry name" value="MethylG_MeTrfase_N"/>
</dbReference>
<evidence type="ECO:0000259" key="10">
    <source>
        <dbReference type="Pfam" id="PF01035"/>
    </source>
</evidence>
<dbReference type="GO" id="GO:0005737">
    <property type="term" value="C:cytoplasm"/>
    <property type="evidence" value="ECO:0007669"/>
    <property type="project" value="UniProtKB-SubCell"/>
</dbReference>
<comment type="similarity">
    <text evidence="2 9">Belongs to the MGMT family.</text>
</comment>
<keyword evidence="4 9" id="KW-0489">Methyltransferase</keyword>
<dbReference type="CDD" id="cd06445">
    <property type="entry name" value="ATase"/>
    <property type="match status" value="1"/>
</dbReference>
<evidence type="ECO:0000256" key="6">
    <source>
        <dbReference type="ARBA" id="ARBA00022763"/>
    </source>
</evidence>
<dbReference type="SUPFAM" id="SSF46767">
    <property type="entry name" value="Methylated DNA-protein cysteine methyltransferase, C-terminal domain"/>
    <property type="match status" value="1"/>
</dbReference>
<dbReference type="Proteomes" id="UP000754750">
    <property type="component" value="Unassembled WGS sequence"/>
</dbReference>
<dbReference type="EC" id="2.1.1.63" evidence="9"/>
<dbReference type="AlphaFoldDB" id="A0A928KVH4"/>
<evidence type="ECO:0000256" key="8">
    <source>
        <dbReference type="ARBA" id="ARBA00049348"/>
    </source>
</evidence>
<dbReference type="GO" id="GO:0006307">
    <property type="term" value="P:DNA alkylation repair"/>
    <property type="evidence" value="ECO:0007669"/>
    <property type="project" value="UniProtKB-UniRule"/>
</dbReference>
<dbReference type="Gene3D" id="1.10.10.10">
    <property type="entry name" value="Winged helix-like DNA-binding domain superfamily/Winged helix DNA-binding domain"/>
    <property type="match status" value="1"/>
</dbReference>
<dbReference type="InterPro" id="IPR036388">
    <property type="entry name" value="WH-like_DNA-bd_sf"/>
</dbReference>
<dbReference type="Gene3D" id="3.30.160.70">
    <property type="entry name" value="Methylated DNA-protein cysteine methyltransferase domain"/>
    <property type="match status" value="1"/>
</dbReference>
<accession>A0A928KVH4</accession>
<protein>
    <recommendedName>
        <fullName evidence="9">Methylated-DNA--protein-cysteine methyltransferase</fullName>
        <ecNumber evidence="9">2.1.1.63</ecNumber>
    </recommendedName>
    <alternativeName>
        <fullName evidence="9">6-O-methylguanine-DNA methyltransferase</fullName>
        <shortName evidence="9">MGMT</shortName>
    </alternativeName>
    <alternativeName>
        <fullName evidence="9">O-6-methylguanine-DNA-alkyltransferase</fullName>
    </alternativeName>
</protein>